<dbReference type="HOGENOM" id="CLU_2896362_0_0_11"/>
<evidence type="ECO:0000313" key="1">
    <source>
        <dbReference type="EMBL" id="EEA91328.1"/>
    </source>
</evidence>
<dbReference type="STRING" id="445975.COLSTE_00470"/>
<name>B6G8S9_9ACTN</name>
<evidence type="ECO:0000313" key="2">
    <source>
        <dbReference type="Proteomes" id="UP000003560"/>
    </source>
</evidence>
<organism evidence="1 2">
    <name type="scientific">Collinsella stercoris DSM 13279</name>
    <dbReference type="NCBI Taxonomy" id="445975"/>
    <lineage>
        <taxon>Bacteria</taxon>
        <taxon>Bacillati</taxon>
        <taxon>Actinomycetota</taxon>
        <taxon>Coriobacteriia</taxon>
        <taxon>Coriobacteriales</taxon>
        <taxon>Coriobacteriaceae</taxon>
        <taxon>Collinsella</taxon>
    </lineage>
</organism>
<reference evidence="1 2" key="1">
    <citation type="submission" date="2008-10" db="EMBL/GenBank/DDBJ databases">
        <title>Draft genome sequence of Collinsella stercoris (DSM 13279).</title>
        <authorList>
            <person name="Sudarsanam P."/>
            <person name="Ley R."/>
            <person name="Guruge J."/>
            <person name="Turnbaugh P.J."/>
            <person name="Mahowald M."/>
            <person name="Liep D."/>
            <person name="Gordon J."/>
        </authorList>
    </citation>
    <scope>NUCLEOTIDE SEQUENCE [LARGE SCALE GENOMIC DNA]</scope>
    <source>
        <strain evidence="1 2">DSM 13279</strain>
    </source>
</reference>
<proteinExistence type="predicted"/>
<dbReference type="InterPro" id="IPR029052">
    <property type="entry name" value="Metallo-depent_PP-like"/>
</dbReference>
<protein>
    <recommendedName>
        <fullName evidence="3">Calcineurin-like phosphoesterase domain-containing protein</fullName>
    </recommendedName>
</protein>
<dbReference type="Proteomes" id="UP000003560">
    <property type="component" value="Unassembled WGS sequence"/>
</dbReference>
<sequence length="62" mass="7053">MIYITGDLHGTAEYGRNRLLARCWPEGRGLTRDDIVIVAGDFGYVWCFSEEECDEIARLDLA</sequence>
<dbReference type="GeneID" id="98002803"/>
<dbReference type="OrthoDB" id="5380150at2"/>
<dbReference type="RefSeq" id="WP_006720132.1">
    <property type="nucleotide sequence ID" value="NZ_CP085935.1"/>
</dbReference>
<evidence type="ECO:0008006" key="3">
    <source>
        <dbReference type="Google" id="ProtNLM"/>
    </source>
</evidence>
<comment type="caution">
    <text evidence="1">The sequence shown here is derived from an EMBL/GenBank/DDBJ whole genome shotgun (WGS) entry which is preliminary data.</text>
</comment>
<keyword evidence="2" id="KW-1185">Reference proteome</keyword>
<gene>
    <name evidence="1" type="ORF">COLSTE_00470</name>
</gene>
<reference evidence="1 2" key="2">
    <citation type="submission" date="2008-10" db="EMBL/GenBank/DDBJ databases">
        <authorList>
            <person name="Fulton L."/>
            <person name="Clifton S."/>
            <person name="Fulton B."/>
            <person name="Xu J."/>
            <person name="Minx P."/>
            <person name="Pepin K.H."/>
            <person name="Johnson M."/>
            <person name="Thiruvilangam P."/>
            <person name="Bhonagiri V."/>
            <person name="Nash W.E."/>
            <person name="Mardis E.R."/>
            <person name="Wilson R.K."/>
        </authorList>
    </citation>
    <scope>NUCLEOTIDE SEQUENCE [LARGE SCALE GENOMIC DNA]</scope>
    <source>
        <strain evidence="1 2">DSM 13279</strain>
    </source>
</reference>
<dbReference type="EMBL" id="ABXJ01000027">
    <property type="protein sequence ID" value="EEA91328.1"/>
    <property type="molecule type" value="Genomic_DNA"/>
</dbReference>
<dbReference type="SUPFAM" id="SSF56300">
    <property type="entry name" value="Metallo-dependent phosphatases"/>
    <property type="match status" value="1"/>
</dbReference>
<accession>B6G8S9</accession>
<dbReference type="AlphaFoldDB" id="B6G8S9"/>